<name>A0ACC2H638_DALPE</name>
<organism evidence="1 2">
    <name type="scientific">Dallia pectoralis</name>
    <name type="common">Alaska blackfish</name>
    <dbReference type="NCBI Taxonomy" id="75939"/>
    <lineage>
        <taxon>Eukaryota</taxon>
        <taxon>Metazoa</taxon>
        <taxon>Chordata</taxon>
        <taxon>Craniata</taxon>
        <taxon>Vertebrata</taxon>
        <taxon>Euteleostomi</taxon>
        <taxon>Actinopterygii</taxon>
        <taxon>Neopterygii</taxon>
        <taxon>Teleostei</taxon>
        <taxon>Protacanthopterygii</taxon>
        <taxon>Esociformes</taxon>
        <taxon>Umbridae</taxon>
        <taxon>Dallia</taxon>
    </lineage>
</organism>
<accession>A0ACC2H638</accession>
<sequence>MRLRRGFFHSMFLLVLNTITNYAWQLPSPLGVSMESINMRHFLKWRRHQSPCRTPVYSVQVQGEFELRFLNGTWENVLGCQQVNQISCDLTGDLGSDSDYNIRVRAECGSRVSTWAELERPFNRKETNLTLPDMTVTAIGDALQVMFQNLPQTVAMTVTIWKEGEEFKASTHVISRQQNPLLVSHLQEGAYCITAQAHMDVHNKSSSTDSRCVSITGPGTTWIKPTTVTVIVLILAGLVLVLSWSLTTCNPESCRVYLRKEQLPSALWFDWPIKRLELYPEKELCEPFHSVLLICPPTFEIEQTG</sequence>
<dbReference type="Proteomes" id="UP001157502">
    <property type="component" value="Chromosome 5"/>
</dbReference>
<evidence type="ECO:0000313" key="2">
    <source>
        <dbReference type="Proteomes" id="UP001157502"/>
    </source>
</evidence>
<protein>
    <submittedName>
        <fullName evidence="1">Uncharacterized protein</fullName>
    </submittedName>
</protein>
<dbReference type="EMBL" id="CM055732">
    <property type="protein sequence ID" value="KAJ8011443.1"/>
    <property type="molecule type" value="Genomic_DNA"/>
</dbReference>
<gene>
    <name evidence="1" type="ORF">DPEC_G00058270</name>
</gene>
<keyword evidence="2" id="KW-1185">Reference proteome</keyword>
<proteinExistence type="predicted"/>
<evidence type="ECO:0000313" key="1">
    <source>
        <dbReference type="EMBL" id="KAJ8011443.1"/>
    </source>
</evidence>
<reference evidence="1" key="1">
    <citation type="submission" date="2021-05" db="EMBL/GenBank/DDBJ databases">
        <authorList>
            <person name="Pan Q."/>
            <person name="Jouanno E."/>
            <person name="Zahm M."/>
            <person name="Klopp C."/>
            <person name="Cabau C."/>
            <person name="Louis A."/>
            <person name="Berthelot C."/>
            <person name="Parey E."/>
            <person name="Roest Crollius H."/>
            <person name="Montfort J."/>
            <person name="Robinson-Rechavi M."/>
            <person name="Bouchez O."/>
            <person name="Lampietro C."/>
            <person name="Lopez Roques C."/>
            <person name="Donnadieu C."/>
            <person name="Postlethwait J."/>
            <person name="Bobe J."/>
            <person name="Dillon D."/>
            <person name="Chandos A."/>
            <person name="von Hippel F."/>
            <person name="Guiguen Y."/>
        </authorList>
    </citation>
    <scope>NUCLEOTIDE SEQUENCE</scope>
    <source>
        <strain evidence="1">YG-Jan2019</strain>
    </source>
</reference>
<comment type="caution">
    <text evidence="1">The sequence shown here is derived from an EMBL/GenBank/DDBJ whole genome shotgun (WGS) entry which is preliminary data.</text>
</comment>